<organism evidence="1 2">
    <name type="scientific">Oceanobacillus zhaokaii</name>
    <dbReference type="NCBI Taxonomy" id="2052660"/>
    <lineage>
        <taxon>Bacteria</taxon>
        <taxon>Bacillati</taxon>
        <taxon>Bacillota</taxon>
        <taxon>Bacilli</taxon>
        <taxon>Bacillales</taxon>
        <taxon>Bacillaceae</taxon>
        <taxon>Oceanobacillus</taxon>
    </lineage>
</organism>
<dbReference type="EMBL" id="CP024848">
    <property type="protein sequence ID" value="AXI08240.1"/>
    <property type="molecule type" value="Genomic_DNA"/>
</dbReference>
<evidence type="ECO:0000313" key="1">
    <source>
        <dbReference type="EMBL" id="AXI08240.1"/>
    </source>
</evidence>
<reference evidence="2" key="1">
    <citation type="submission" date="2017-11" db="EMBL/GenBank/DDBJ databases">
        <authorList>
            <person name="Zhu W."/>
        </authorList>
    </citation>
    <scope>NUCLEOTIDE SEQUENCE [LARGE SCALE GENOMIC DNA]</scope>
    <source>
        <strain evidence="2">160</strain>
    </source>
</reference>
<dbReference type="OrthoDB" id="2824965at2"/>
<dbReference type="Proteomes" id="UP000253908">
    <property type="component" value="Chromosome"/>
</dbReference>
<name>A0A345PE10_9BACI</name>
<gene>
    <name evidence="1" type="ORF">CUC15_04345</name>
</gene>
<evidence type="ECO:0000313" key="2">
    <source>
        <dbReference type="Proteomes" id="UP000253908"/>
    </source>
</evidence>
<proteinExistence type="predicted"/>
<protein>
    <submittedName>
        <fullName evidence="1">Uncharacterized protein</fullName>
    </submittedName>
</protein>
<dbReference type="KEGG" id="ocn:CUC15_04345"/>
<sequence length="324" mass="38585">MSIYKNIFHYYRGQTRGSFEGTRQIQIENNTTKAFINVLQHSSPVLTNHFIKWLGLKEDEKEVFEYMYQVSNKLNKRTAQAVVIGIAETDKVLNNYQEKKYYIPDGAILSDLVSILIESKIGLNSYLDINQIEGHKNRFAIDQVVEKNIILTWSEIRDFFLEQQRYFRNTNEIITCFLLEQFEEFCTINCIGGLKTNEYFFLQFEKVKAQDLARKVNNYIWNEAGYENIQDAGTKDGIGYKIIRKPKFATLTIQRQRCLILHIGKREERLGLFVQEEIDELLGRKFERKEYEEDKYPHEAYIRLEWVDEFEQIRPYIDLAFRLR</sequence>
<accession>A0A345PE10</accession>
<keyword evidence="2" id="KW-1185">Reference proteome</keyword>
<dbReference type="AlphaFoldDB" id="A0A345PE10"/>